<organism evidence="2 3">
    <name type="scientific">Cladophialophora psammophila CBS 110553</name>
    <dbReference type="NCBI Taxonomy" id="1182543"/>
    <lineage>
        <taxon>Eukaryota</taxon>
        <taxon>Fungi</taxon>
        <taxon>Dikarya</taxon>
        <taxon>Ascomycota</taxon>
        <taxon>Pezizomycotina</taxon>
        <taxon>Eurotiomycetes</taxon>
        <taxon>Chaetothyriomycetidae</taxon>
        <taxon>Chaetothyriales</taxon>
        <taxon>Herpotrichiellaceae</taxon>
        <taxon>Cladophialophora</taxon>
    </lineage>
</organism>
<keyword evidence="1" id="KW-0812">Transmembrane</keyword>
<protein>
    <submittedName>
        <fullName evidence="2">Uncharacterized protein</fullName>
    </submittedName>
</protein>
<dbReference type="EMBL" id="AMGX01000010">
    <property type="protein sequence ID" value="EXJ69832.1"/>
    <property type="molecule type" value="Genomic_DNA"/>
</dbReference>
<evidence type="ECO:0000256" key="1">
    <source>
        <dbReference type="SAM" id="Phobius"/>
    </source>
</evidence>
<comment type="caution">
    <text evidence="2">The sequence shown here is derived from an EMBL/GenBank/DDBJ whole genome shotgun (WGS) entry which is preliminary data.</text>
</comment>
<name>W9WNU1_9EURO</name>
<dbReference type="AlphaFoldDB" id="W9WNU1"/>
<dbReference type="HOGENOM" id="CLU_2298267_0_0_1"/>
<feature type="transmembrane region" description="Helical" evidence="1">
    <location>
        <begin position="78"/>
        <end position="100"/>
    </location>
</feature>
<keyword evidence="1" id="KW-0472">Membrane</keyword>
<proteinExistence type="predicted"/>
<sequence>RPFPCTRCRCLPPVQRHFVIAGGPRGYPSRNNTRALSYLHIRDTRCADQRSISHRSLHADPPRGYPTLRRTSRASNPIVILVVGCHGLASNFLGIVLLHWH</sequence>
<dbReference type="OrthoDB" id="78669at2759"/>
<dbReference type="Proteomes" id="UP000019471">
    <property type="component" value="Unassembled WGS sequence"/>
</dbReference>
<dbReference type="RefSeq" id="XP_007745684.1">
    <property type="nucleotide sequence ID" value="XM_007747494.1"/>
</dbReference>
<keyword evidence="1" id="KW-1133">Transmembrane helix</keyword>
<keyword evidence="3" id="KW-1185">Reference proteome</keyword>
<feature type="non-terminal residue" evidence="2">
    <location>
        <position position="101"/>
    </location>
</feature>
<gene>
    <name evidence="2" type="ORF">A1O5_06904</name>
</gene>
<feature type="non-terminal residue" evidence="2">
    <location>
        <position position="1"/>
    </location>
</feature>
<accession>W9WNU1</accession>
<dbReference type="GeneID" id="19191611"/>
<evidence type="ECO:0000313" key="3">
    <source>
        <dbReference type="Proteomes" id="UP000019471"/>
    </source>
</evidence>
<evidence type="ECO:0000313" key="2">
    <source>
        <dbReference type="EMBL" id="EXJ69832.1"/>
    </source>
</evidence>
<reference evidence="2 3" key="1">
    <citation type="submission" date="2013-03" db="EMBL/GenBank/DDBJ databases">
        <title>The Genome Sequence of Cladophialophora psammophila CBS 110553.</title>
        <authorList>
            <consortium name="The Broad Institute Genomics Platform"/>
            <person name="Cuomo C."/>
            <person name="de Hoog S."/>
            <person name="Gorbushina A."/>
            <person name="Walker B."/>
            <person name="Young S.K."/>
            <person name="Zeng Q."/>
            <person name="Gargeya S."/>
            <person name="Fitzgerald M."/>
            <person name="Haas B."/>
            <person name="Abouelleil A."/>
            <person name="Allen A.W."/>
            <person name="Alvarado L."/>
            <person name="Arachchi H.M."/>
            <person name="Berlin A.M."/>
            <person name="Chapman S.B."/>
            <person name="Gainer-Dewar J."/>
            <person name="Goldberg J."/>
            <person name="Griggs A."/>
            <person name="Gujja S."/>
            <person name="Hansen M."/>
            <person name="Howarth C."/>
            <person name="Imamovic A."/>
            <person name="Ireland A."/>
            <person name="Larimer J."/>
            <person name="McCowan C."/>
            <person name="Murphy C."/>
            <person name="Pearson M."/>
            <person name="Poon T.W."/>
            <person name="Priest M."/>
            <person name="Roberts A."/>
            <person name="Saif S."/>
            <person name="Shea T."/>
            <person name="Sisk P."/>
            <person name="Sykes S."/>
            <person name="Wortman J."/>
            <person name="Nusbaum C."/>
            <person name="Birren B."/>
        </authorList>
    </citation>
    <scope>NUCLEOTIDE SEQUENCE [LARGE SCALE GENOMIC DNA]</scope>
    <source>
        <strain evidence="2 3">CBS 110553</strain>
    </source>
</reference>